<dbReference type="InterPro" id="IPR029044">
    <property type="entry name" value="Nucleotide-diphossugar_trans"/>
</dbReference>
<evidence type="ECO:0000256" key="2">
    <source>
        <dbReference type="ARBA" id="ARBA00022676"/>
    </source>
</evidence>
<feature type="transmembrane region" description="Helical" evidence="8">
    <location>
        <begin position="271"/>
        <end position="298"/>
    </location>
</feature>
<evidence type="ECO:0000256" key="1">
    <source>
        <dbReference type="ARBA" id="ARBA00022475"/>
    </source>
</evidence>
<dbReference type="Pfam" id="PF00535">
    <property type="entry name" value="Glycos_transf_2"/>
    <property type="match status" value="1"/>
</dbReference>
<dbReference type="PANTHER" id="PTHR48090:SF3">
    <property type="entry name" value="UNDECAPRENYL-PHOSPHATE 4-DEOXY-4-FORMAMIDO-L-ARABINOSE TRANSFERASE"/>
    <property type="match status" value="1"/>
</dbReference>
<dbReference type="PANTHER" id="PTHR48090">
    <property type="entry name" value="UNDECAPRENYL-PHOSPHATE 4-DEOXY-4-FORMAMIDO-L-ARABINOSE TRANSFERASE-RELATED"/>
    <property type="match status" value="1"/>
</dbReference>
<feature type="transmembrane region" description="Helical" evidence="8">
    <location>
        <begin position="238"/>
        <end position="259"/>
    </location>
</feature>
<dbReference type="EMBL" id="JAEDAM010000023">
    <property type="protein sequence ID" value="MBS8121931.1"/>
    <property type="molecule type" value="Genomic_DNA"/>
</dbReference>
<dbReference type="CDD" id="cd04187">
    <property type="entry name" value="DPM1_like_bac"/>
    <property type="match status" value="1"/>
</dbReference>
<keyword evidence="11" id="KW-1185">Reference proteome</keyword>
<proteinExistence type="predicted"/>
<dbReference type="GO" id="GO:0016740">
    <property type="term" value="F:transferase activity"/>
    <property type="evidence" value="ECO:0007669"/>
    <property type="project" value="UniProtKB-KW"/>
</dbReference>
<protein>
    <submittedName>
        <fullName evidence="10">Glycosyl transferase family 2</fullName>
    </submittedName>
</protein>
<sequence>MAKKIISIVIPFYNEEGNIIPLYKEISSSLLKDFVNFDYEIIMINDGSNDNTWQEIQEVKKLDSNIVGINLNRNYGQSIAMDAGLQKVNGEIIATIDGDGQNDPQDIKKLYDKMIDENLDLVAGWRNKRKDPTWMLVITKTARFLRRIMINDGVHDSGCTLRIYKKTVINNLYLWAEMHRYIIAISKMNGFKIGELKVNHRARTIGTSKYNWKKSIKGLIDLFYIWFVAKYESRPLHLFGFVGGINFVIGNIFLFYSIYQKIFDGISLNRSGWLILGIFLIQIGVIIFIFGIIIDLMIRNYYNTSRDKRYIIREEV</sequence>
<evidence type="ECO:0000256" key="8">
    <source>
        <dbReference type="SAM" id="Phobius"/>
    </source>
</evidence>
<evidence type="ECO:0000256" key="7">
    <source>
        <dbReference type="ARBA" id="ARBA00023136"/>
    </source>
</evidence>
<keyword evidence="7 8" id="KW-0472">Membrane</keyword>
<evidence type="ECO:0000313" key="11">
    <source>
        <dbReference type="Proteomes" id="UP000680365"/>
    </source>
</evidence>
<keyword evidence="1" id="KW-1003">Cell membrane</keyword>
<dbReference type="RefSeq" id="WP_213348911.1">
    <property type="nucleotide sequence ID" value="NZ_JAEDAM010000023.1"/>
</dbReference>
<name>A0ABS5QL68_9BACT</name>
<keyword evidence="5" id="KW-0448">Lipopolysaccharide biosynthesis</keyword>
<dbReference type="InterPro" id="IPR050256">
    <property type="entry name" value="Glycosyltransferase_2"/>
</dbReference>
<keyword evidence="3 10" id="KW-0808">Transferase</keyword>
<keyword evidence="6 8" id="KW-1133">Transmembrane helix</keyword>
<evidence type="ECO:0000256" key="5">
    <source>
        <dbReference type="ARBA" id="ARBA00022985"/>
    </source>
</evidence>
<keyword evidence="2" id="KW-0328">Glycosyltransferase</keyword>
<reference evidence="10 11" key="1">
    <citation type="journal article" date="2021" name="Nat. Commun.">
        <title>Reductive evolution and unique predatory mode in the CPR bacterium Vampirococcus lugosii.</title>
        <authorList>
            <person name="Moreira D."/>
            <person name="Zivanovic Y."/>
            <person name="Lopez-Archilla A.I."/>
            <person name="Iniesto M."/>
            <person name="Lopez-Garcia P."/>
        </authorList>
    </citation>
    <scope>NUCLEOTIDE SEQUENCE [LARGE SCALE GENOMIC DNA]</scope>
    <source>
        <strain evidence="10">Chiprana</strain>
    </source>
</reference>
<dbReference type="Proteomes" id="UP000680365">
    <property type="component" value="Unassembled WGS sequence"/>
</dbReference>
<evidence type="ECO:0000256" key="4">
    <source>
        <dbReference type="ARBA" id="ARBA00022692"/>
    </source>
</evidence>
<gene>
    <name evidence="10" type="ORF">VAMP_41n35</name>
</gene>
<dbReference type="Gene3D" id="3.90.550.10">
    <property type="entry name" value="Spore Coat Polysaccharide Biosynthesis Protein SpsA, Chain A"/>
    <property type="match status" value="1"/>
</dbReference>
<organism evidence="10 11">
    <name type="scientific">Candidatus Vampirococcus lugosii</name>
    <dbReference type="NCBI Taxonomy" id="2789015"/>
    <lineage>
        <taxon>Bacteria</taxon>
        <taxon>Candidatus Absconditibacteriota</taxon>
        <taxon>Vampirococcus</taxon>
    </lineage>
</organism>
<evidence type="ECO:0000259" key="9">
    <source>
        <dbReference type="Pfam" id="PF00535"/>
    </source>
</evidence>
<keyword evidence="4 8" id="KW-0812">Transmembrane</keyword>
<dbReference type="SUPFAM" id="SSF53448">
    <property type="entry name" value="Nucleotide-diphospho-sugar transferases"/>
    <property type="match status" value="1"/>
</dbReference>
<evidence type="ECO:0000313" key="10">
    <source>
        <dbReference type="EMBL" id="MBS8121931.1"/>
    </source>
</evidence>
<accession>A0ABS5QL68</accession>
<dbReference type="InterPro" id="IPR001173">
    <property type="entry name" value="Glyco_trans_2-like"/>
</dbReference>
<evidence type="ECO:0000256" key="3">
    <source>
        <dbReference type="ARBA" id="ARBA00022679"/>
    </source>
</evidence>
<evidence type="ECO:0000256" key="6">
    <source>
        <dbReference type="ARBA" id="ARBA00022989"/>
    </source>
</evidence>
<feature type="domain" description="Glycosyltransferase 2-like" evidence="9">
    <location>
        <begin position="7"/>
        <end position="170"/>
    </location>
</feature>
<comment type="caution">
    <text evidence="10">The sequence shown here is derived from an EMBL/GenBank/DDBJ whole genome shotgun (WGS) entry which is preliminary data.</text>
</comment>